<dbReference type="GO" id="GO:0015920">
    <property type="term" value="P:lipopolysaccharide transport"/>
    <property type="evidence" value="ECO:0007669"/>
    <property type="project" value="InterPro"/>
</dbReference>
<evidence type="ECO:0000259" key="5">
    <source>
        <dbReference type="Pfam" id="PF03968"/>
    </source>
</evidence>
<dbReference type="GO" id="GO:1990351">
    <property type="term" value="C:transporter complex"/>
    <property type="evidence" value="ECO:0007669"/>
    <property type="project" value="TreeGrafter"/>
</dbReference>
<evidence type="ECO:0000313" key="8">
    <source>
        <dbReference type="Proteomes" id="UP000502297"/>
    </source>
</evidence>
<comment type="similarity">
    <text evidence="4">Belongs to the LptD family.</text>
</comment>
<evidence type="ECO:0000256" key="3">
    <source>
        <dbReference type="ARBA" id="ARBA00023237"/>
    </source>
</evidence>
<dbReference type="InterPro" id="IPR050218">
    <property type="entry name" value="LptD"/>
</dbReference>
<keyword evidence="1 4" id="KW-0732">Signal</keyword>
<comment type="caution">
    <text evidence="4">Lacks conserved residue(s) required for the propagation of feature annotation.</text>
</comment>
<dbReference type="GO" id="GO:0009279">
    <property type="term" value="C:cell outer membrane"/>
    <property type="evidence" value="ECO:0007669"/>
    <property type="project" value="UniProtKB-SubCell"/>
</dbReference>
<dbReference type="AlphaFoldDB" id="A0A6G8RWG2"/>
<dbReference type="Gene3D" id="2.60.450.10">
    <property type="entry name" value="Lipopolysaccharide (LPS) transport protein A like domain"/>
    <property type="match status" value="1"/>
</dbReference>
<dbReference type="PANTHER" id="PTHR30189">
    <property type="entry name" value="LPS-ASSEMBLY PROTEIN"/>
    <property type="match status" value="1"/>
</dbReference>
<accession>A0A6G8RWG2</accession>
<reference evidence="7 8" key="1">
    <citation type="submission" date="2020-03" db="EMBL/GenBank/DDBJ databases">
        <authorList>
            <person name="Zhu W."/>
        </authorList>
    </citation>
    <scope>NUCLEOTIDE SEQUENCE [LARGE SCALE GENOMIC DNA]</scope>
    <source>
        <strain evidence="7 8">323-1</strain>
    </source>
</reference>
<feature type="chain" id="PRO_5026406554" description="LPS-assembly protein LptD" evidence="4">
    <location>
        <begin position="28"/>
        <end position="814"/>
    </location>
</feature>
<dbReference type="Pfam" id="PF03968">
    <property type="entry name" value="LptD_N"/>
    <property type="match status" value="1"/>
</dbReference>
<dbReference type="KEGG" id="asha:G8E00_09595"/>
<dbReference type="RefSeq" id="WP_166009458.1">
    <property type="nucleotide sequence ID" value="NZ_CP049801.1"/>
</dbReference>
<feature type="domain" description="Organic solvent tolerance-like N-terminal" evidence="5">
    <location>
        <begin position="106"/>
        <end position="236"/>
    </location>
</feature>
<proteinExistence type="inferred from homology"/>
<evidence type="ECO:0000256" key="2">
    <source>
        <dbReference type="ARBA" id="ARBA00023136"/>
    </source>
</evidence>
<sequence length="814" mass="92902" precursor="true">MKHQFNFNPLAAAILSFLCGSTVSSYAESNTSVSDIDNKQLKASLKESYPGQNFFEQYYVDKDSPEARQRDTKVPGAQFCQNTFVTPISPNTKALNPDEATSVLTAEHAYYNPNGDTVLEGNVIIDQDGRMVRANHLTMDKTQTFAKASGNVQMAQAGLISQSDKVNYNLKTQTGDLTDSYYIAEQARAHGHADLISRTSPDVLLLKNASYTTCPPDEKPTWKIEAREIELNQETGRGKTKGAKVKIKDHTIATVPYFNFPIDDRRVTGILTPSLAYTNNGGLQLSVPIYLNLAPNYDATVTPRYMGDRGAMAEAEFRFMTENFGSGNIRGAYLPSDEKYNNEDRKDFHFLYDWQINNQWSTNIDYNYVSDKDFFNDLDTNPNTRTRLNQRQAWELNYQNGLPGLKAKLKIEDFQTLDPLTPYKDRPYARLPQLLVNYVTGDAHGLEFEFNNDTAYFKKDFDSQANISQPSGVRLYNQFAARYNFRNPWGFAIPEVSVRSLNTYYDQDTRDNANFNSDSENKSVVVPQFTLDTGLTFEREGKFLQTLSPRAFYAYSPYRQQNGYPNFDTISASLNYDQLFSPYRFYGHDRLDDNNFLSLGLSYSLFDTIGLERLRASVGKSYFFDDRRVTLNDSQNSRTSTEDDTGPVVSLSSQLSENYTIRANSYWMSNGDNAQRDIQLYYTGDKGNLYNFGYFKRSYLEDRQDRYDQVTASFIQPIKNNWRMMGHVQYDMDNNVAREYLLGLNYESCCWGVSVYGRSYYNDLDNVNDSGVKAKRAVMAEFTLKGLGGLNSKLSSFLEDRVLGYDKVNQNWTN</sequence>
<dbReference type="InterPro" id="IPR005653">
    <property type="entry name" value="OstA-like_N"/>
</dbReference>
<name>A0A6G8RWG2_9GAMM</name>
<dbReference type="Pfam" id="PF04453">
    <property type="entry name" value="LptD"/>
    <property type="match status" value="1"/>
</dbReference>
<evidence type="ECO:0000256" key="4">
    <source>
        <dbReference type="HAMAP-Rule" id="MF_01411"/>
    </source>
</evidence>
<organism evidence="7 8">
    <name type="scientific">Acinetobacter shaoyimingii</name>
    <dbReference type="NCBI Taxonomy" id="2715164"/>
    <lineage>
        <taxon>Bacteria</taxon>
        <taxon>Pseudomonadati</taxon>
        <taxon>Pseudomonadota</taxon>
        <taxon>Gammaproteobacteria</taxon>
        <taxon>Moraxellales</taxon>
        <taxon>Moraxellaceae</taxon>
        <taxon>Acinetobacter</taxon>
    </lineage>
</organism>
<comment type="subcellular location">
    <subcellularLocation>
        <location evidence="4">Cell outer membrane</location>
    </subcellularLocation>
</comment>
<dbReference type="InterPro" id="IPR007543">
    <property type="entry name" value="LptD_C"/>
</dbReference>
<evidence type="ECO:0000313" key="7">
    <source>
        <dbReference type="EMBL" id="QIO06191.1"/>
    </source>
</evidence>
<dbReference type="GO" id="GO:0043165">
    <property type="term" value="P:Gram-negative-bacterium-type cell outer membrane assembly"/>
    <property type="evidence" value="ECO:0007669"/>
    <property type="project" value="UniProtKB-UniRule"/>
</dbReference>
<feature type="signal peptide" evidence="4">
    <location>
        <begin position="1"/>
        <end position="27"/>
    </location>
</feature>
<gene>
    <name evidence="4" type="primary">lptD</name>
    <name evidence="7" type="ORF">G8E00_09595</name>
</gene>
<evidence type="ECO:0000259" key="6">
    <source>
        <dbReference type="Pfam" id="PF04453"/>
    </source>
</evidence>
<dbReference type="PANTHER" id="PTHR30189:SF1">
    <property type="entry name" value="LPS-ASSEMBLY PROTEIN LPTD"/>
    <property type="match status" value="1"/>
</dbReference>
<dbReference type="EMBL" id="CP049801">
    <property type="protein sequence ID" value="QIO06191.1"/>
    <property type="molecule type" value="Genomic_DNA"/>
</dbReference>
<protein>
    <recommendedName>
        <fullName evidence="4">LPS-assembly protein LptD</fullName>
    </recommendedName>
</protein>
<comment type="function">
    <text evidence="4">Together with LptE, is involved in the assembly of lipopolysaccharide (LPS) at the surface of the outer membrane.</text>
</comment>
<keyword evidence="2 4" id="KW-0472">Membrane</keyword>
<evidence type="ECO:0000256" key="1">
    <source>
        <dbReference type="ARBA" id="ARBA00022729"/>
    </source>
</evidence>
<dbReference type="Proteomes" id="UP000502297">
    <property type="component" value="Chromosome"/>
</dbReference>
<keyword evidence="8" id="KW-1185">Reference proteome</keyword>
<dbReference type="InterPro" id="IPR020889">
    <property type="entry name" value="LipoPS_assembly_LptD"/>
</dbReference>
<keyword evidence="3 4" id="KW-0998">Cell outer membrane</keyword>
<feature type="domain" description="LptD C-terminal" evidence="6">
    <location>
        <begin position="353"/>
        <end position="722"/>
    </location>
</feature>
<comment type="subunit">
    <text evidence="4">Component of the lipopolysaccharide transport and assembly complex. Interacts with LptE and LptA.</text>
</comment>
<dbReference type="HAMAP" id="MF_01411">
    <property type="entry name" value="LPS_assembly_LptD"/>
    <property type="match status" value="1"/>
</dbReference>